<evidence type="ECO:0000313" key="2">
    <source>
        <dbReference type="Proteomes" id="UP000547973"/>
    </source>
</evidence>
<dbReference type="AlphaFoldDB" id="A0A7Z0CLG0"/>
<keyword evidence="2" id="KW-1185">Reference proteome</keyword>
<evidence type="ECO:0000313" key="1">
    <source>
        <dbReference type="EMBL" id="NYI42720.1"/>
    </source>
</evidence>
<organism evidence="1 2">
    <name type="scientific">Demequina lutea</name>
    <dbReference type="NCBI Taxonomy" id="431489"/>
    <lineage>
        <taxon>Bacteria</taxon>
        <taxon>Bacillati</taxon>
        <taxon>Actinomycetota</taxon>
        <taxon>Actinomycetes</taxon>
        <taxon>Micrococcales</taxon>
        <taxon>Demequinaceae</taxon>
        <taxon>Demequina</taxon>
    </lineage>
</organism>
<sequence>MSENNFLVRQRFTAIINRYEIWKVDAEWNQTTLLGFAEQKRMKLREEIVFFTDDTKTHVLFRFKARNILDIKSIVDVFDGPGQIIGTFRKDWAASLLSSTWYLEQPGRPTLKGTERSMVYAIIRRFTDFGFIPYNFDYKTPDGRQALDITRKFGLRDTYRCTVDAPEYDTRVLQAVAVAMDALQNR</sequence>
<protein>
    <submittedName>
        <fullName evidence="1">Uncharacterized protein YxjI</fullName>
    </submittedName>
</protein>
<dbReference type="EMBL" id="JACBZO010000001">
    <property type="protein sequence ID" value="NYI42720.1"/>
    <property type="molecule type" value="Genomic_DNA"/>
</dbReference>
<gene>
    <name evidence="1" type="ORF">BKA03_002839</name>
</gene>
<dbReference type="RefSeq" id="WP_062075177.1">
    <property type="nucleotide sequence ID" value="NZ_BBRC01000006.1"/>
</dbReference>
<name>A0A7Z0CLG0_9MICO</name>
<dbReference type="OrthoDB" id="572274at2"/>
<dbReference type="Proteomes" id="UP000547973">
    <property type="component" value="Unassembled WGS sequence"/>
</dbReference>
<accession>A0A7Z0CLG0</accession>
<comment type="caution">
    <text evidence="1">The sequence shown here is derived from an EMBL/GenBank/DDBJ whole genome shotgun (WGS) entry which is preliminary data.</text>
</comment>
<reference evidence="1 2" key="1">
    <citation type="submission" date="2020-07" db="EMBL/GenBank/DDBJ databases">
        <title>Sequencing the genomes of 1000 actinobacteria strains.</title>
        <authorList>
            <person name="Klenk H.-P."/>
        </authorList>
    </citation>
    <scope>NUCLEOTIDE SEQUENCE [LARGE SCALE GENOMIC DNA]</scope>
    <source>
        <strain evidence="1 2">DSM 19970</strain>
    </source>
</reference>
<proteinExistence type="predicted"/>